<evidence type="ECO:0000313" key="1">
    <source>
        <dbReference type="EMBL" id="QRN55255.1"/>
    </source>
</evidence>
<gene>
    <name evidence="1" type="ORF">ISN74_07970</name>
</gene>
<name>A0ABX7GXN4_9GAMM</name>
<organism evidence="1 2">
    <name type="scientific">Dyella caseinilytica</name>
    <dbReference type="NCBI Taxonomy" id="1849581"/>
    <lineage>
        <taxon>Bacteria</taxon>
        <taxon>Pseudomonadati</taxon>
        <taxon>Pseudomonadota</taxon>
        <taxon>Gammaproteobacteria</taxon>
        <taxon>Lysobacterales</taxon>
        <taxon>Rhodanobacteraceae</taxon>
        <taxon>Dyella</taxon>
    </lineage>
</organism>
<dbReference type="RefSeq" id="WP_188798823.1">
    <property type="nucleotide sequence ID" value="NZ_BMIZ01000001.1"/>
</dbReference>
<keyword evidence="2" id="KW-1185">Reference proteome</keyword>
<accession>A0ABX7GXN4</accession>
<reference evidence="1 2" key="1">
    <citation type="submission" date="2020-10" db="EMBL/GenBank/DDBJ databases">
        <title>Phylogeny of dyella-like bacteria.</title>
        <authorList>
            <person name="Fu J."/>
        </authorList>
    </citation>
    <scope>NUCLEOTIDE SEQUENCE [LARGE SCALE GENOMIC DNA]</scope>
    <source>
        <strain evidence="1 2">DHOB09</strain>
    </source>
</reference>
<dbReference type="EMBL" id="CP064030">
    <property type="protein sequence ID" value="QRN55255.1"/>
    <property type="molecule type" value="Genomic_DNA"/>
</dbReference>
<evidence type="ECO:0000313" key="2">
    <source>
        <dbReference type="Proteomes" id="UP000663181"/>
    </source>
</evidence>
<sequence length="441" mass="46018">MATTQTPTIVNETTVVTVAPTPSQLQQSGAAVSAGGTTLATGTYTYIAEESQLAAILPAPLTLTSLTWASEVVTATAAGAIGLSTGQTFTVTIAGAVPTGYNGTYTATVTGTDTFTFPLTVNPGSETSPGTYTAPYVGFLQNAATTFFAQSNSSGSPIGFYVLEIGEESTASAAITALQAWITANTPQQFYAYLVPASWDSAALNTMTGNYSSPSGQTYFFPTTTVSNLSFYAANKAVIATVPSPTQASTEHQAAVPFYNWLVNNPSASNKLAPMAYRFAFGVTPWVQQGNATNFQNILTAFGTYVGTGAEGGISNACLFRAQTMDGSQSNWWYGVDWFRIQSKQALAAAVINGSNQNPPLEYDQPGINSLLSVLQNVANSAVQFGCDLSVTVTAQTFAAYTTANPDNYQAGIYGGFAATVVGQNGFLTLTFNIDAVQFVA</sequence>
<proteinExistence type="predicted"/>
<dbReference type="Proteomes" id="UP000663181">
    <property type="component" value="Chromosome"/>
</dbReference>
<protein>
    <submittedName>
        <fullName evidence="1">Uncharacterized protein</fullName>
    </submittedName>
</protein>